<dbReference type="InterPro" id="IPR003959">
    <property type="entry name" value="ATPase_AAA_core"/>
</dbReference>
<dbReference type="Pfam" id="PF00004">
    <property type="entry name" value="AAA"/>
    <property type="match status" value="1"/>
</dbReference>
<feature type="domain" description="AAA+ ATPase" evidence="1">
    <location>
        <begin position="33"/>
        <end position="193"/>
    </location>
</feature>
<sequence>MNEHIHRLQEELRRARYVADQALTTVLYLAGRLGRPVLMEGPAGVGKTELAKVMAQIRGVDFIRLQCYEGLDAAHALYDWDYPKQLLTARTVIEGHEQRKISTDIYTEEYLIERPLLKALRSQPAPVLLIDEVDRADEEFEALLLEFLAEFQITIPEIGSFRAQQPPMVILTSNRTRDLSDALRRRCLYVWLDYPSLEREVEIIRLRVPGLAEELIRQITRAVRQMRQWSLLKPPGMAESIDWAQAIEKLDVRELDEESIFLTLGCVLKTQEDMEFVYQKGLALLWKS</sequence>
<reference evidence="2" key="1">
    <citation type="submission" date="2022-12" db="EMBL/GenBank/DDBJ databases">
        <title>Draft genome sequence of the thermophilic strain Brevibacillus thermoruber HT42, isolated from Los Humeros, Puebla, Mexico, with biotechnological potential.</title>
        <authorList>
            <person name="Lara Sanchez J."/>
            <person name="Solis Palacios R."/>
            <person name="Bustos Baena A.S."/>
            <person name="Ruz Baez A.E."/>
            <person name="Espinosa Luna G."/>
            <person name="Oliart Ros R.M."/>
        </authorList>
    </citation>
    <scope>NUCLEOTIDE SEQUENCE</scope>
    <source>
        <strain evidence="2">HT42</strain>
    </source>
</reference>
<dbReference type="InterPro" id="IPR027417">
    <property type="entry name" value="P-loop_NTPase"/>
</dbReference>
<keyword evidence="3" id="KW-1185">Reference proteome</keyword>
<name>A0A9X3TU44_9BACL</name>
<gene>
    <name evidence="2" type="ORF">O3V59_20125</name>
</gene>
<dbReference type="PANTHER" id="PTHR42759:SF1">
    <property type="entry name" value="MAGNESIUM-CHELATASE SUBUNIT CHLD"/>
    <property type="match status" value="1"/>
</dbReference>
<dbReference type="Proteomes" id="UP001151071">
    <property type="component" value="Unassembled WGS sequence"/>
</dbReference>
<evidence type="ECO:0000313" key="3">
    <source>
        <dbReference type="Proteomes" id="UP001151071"/>
    </source>
</evidence>
<dbReference type="CDD" id="cd00009">
    <property type="entry name" value="AAA"/>
    <property type="match status" value="1"/>
</dbReference>
<dbReference type="Gene3D" id="3.40.50.300">
    <property type="entry name" value="P-loop containing nucleotide triphosphate hydrolases"/>
    <property type="match status" value="1"/>
</dbReference>
<evidence type="ECO:0000259" key="1">
    <source>
        <dbReference type="SMART" id="SM00382"/>
    </source>
</evidence>
<dbReference type="SMART" id="SM00382">
    <property type="entry name" value="AAA"/>
    <property type="match status" value="1"/>
</dbReference>
<protein>
    <submittedName>
        <fullName evidence="2">MoxR family ATPase</fullName>
    </submittedName>
</protein>
<dbReference type="GO" id="GO:0005524">
    <property type="term" value="F:ATP binding"/>
    <property type="evidence" value="ECO:0007669"/>
    <property type="project" value="InterPro"/>
</dbReference>
<evidence type="ECO:0000313" key="2">
    <source>
        <dbReference type="EMBL" id="MDA5110651.1"/>
    </source>
</evidence>
<dbReference type="AlphaFoldDB" id="A0A9X3TU44"/>
<dbReference type="InterPro" id="IPR050764">
    <property type="entry name" value="CbbQ/NirQ/NorQ/GpvN"/>
</dbReference>
<dbReference type="PANTHER" id="PTHR42759">
    <property type="entry name" value="MOXR FAMILY PROTEIN"/>
    <property type="match status" value="1"/>
</dbReference>
<organism evidence="2 3">
    <name type="scientific">Brevibacillus thermoruber</name>
    <dbReference type="NCBI Taxonomy" id="33942"/>
    <lineage>
        <taxon>Bacteria</taxon>
        <taxon>Bacillati</taxon>
        <taxon>Bacillota</taxon>
        <taxon>Bacilli</taxon>
        <taxon>Bacillales</taxon>
        <taxon>Paenibacillaceae</taxon>
        <taxon>Brevibacillus</taxon>
    </lineage>
</organism>
<dbReference type="SUPFAM" id="SSF52540">
    <property type="entry name" value="P-loop containing nucleoside triphosphate hydrolases"/>
    <property type="match status" value="1"/>
</dbReference>
<dbReference type="EMBL" id="JAPYYP010000037">
    <property type="protein sequence ID" value="MDA5110651.1"/>
    <property type="molecule type" value="Genomic_DNA"/>
</dbReference>
<dbReference type="GO" id="GO:0016887">
    <property type="term" value="F:ATP hydrolysis activity"/>
    <property type="evidence" value="ECO:0007669"/>
    <property type="project" value="InterPro"/>
</dbReference>
<accession>A0A9X3TU44</accession>
<dbReference type="RefSeq" id="WP_271140880.1">
    <property type="nucleotide sequence ID" value="NZ_JAPYYP010000037.1"/>
</dbReference>
<proteinExistence type="predicted"/>
<dbReference type="InterPro" id="IPR003593">
    <property type="entry name" value="AAA+_ATPase"/>
</dbReference>
<comment type="caution">
    <text evidence="2">The sequence shown here is derived from an EMBL/GenBank/DDBJ whole genome shotgun (WGS) entry which is preliminary data.</text>
</comment>